<keyword evidence="5" id="KW-1185">Reference proteome</keyword>
<dbReference type="Gene3D" id="2.60.120.1440">
    <property type="match status" value="1"/>
</dbReference>
<dbReference type="Pfam" id="PF04773">
    <property type="entry name" value="FecR"/>
    <property type="match status" value="1"/>
</dbReference>
<proteinExistence type="predicted"/>
<accession>A0A4S1X3T3</accession>
<dbReference type="PIRSF" id="PIRSF018266">
    <property type="entry name" value="FecR"/>
    <property type="match status" value="1"/>
</dbReference>
<feature type="domain" description="FecR N-terminal" evidence="3">
    <location>
        <begin position="23"/>
        <end position="61"/>
    </location>
</feature>
<evidence type="ECO:0000313" key="4">
    <source>
        <dbReference type="EMBL" id="TGX49570.1"/>
    </source>
</evidence>
<evidence type="ECO:0000313" key="5">
    <source>
        <dbReference type="Proteomes" id="UP000306147"/>
    </source>
</evidence>
<dbReference type="InterPro" id="IPR032623">
    <property type="entry name" value="FecR_N"/>
</dbReference>
<organism evidence="4 5">
    <name type="scientific">Sphingomonas gei</name>
    <dbReference type="NCBI Taxonomy" id="1395960"/>
    <lineage>
        <taxon>Bacteria</taxon>
        <taxon>Pseudomonadati</taxon>
        <taxon>Pseudomonadota</taxon>
        <taxon>Alphaproteobacteria</taxon>
        <taxon>Sphingomonadales</taxon>
        <taxon>Sphingomonadaceae</taxon>
        <taxon>Sphingomonas</taxon>
    </lineage>
</organism>
<evidence type="ECO:0000259" key="2">
    <source>
        <dbReference type="Pfam" id="PF04773"/>
    </source>
</evidence>
<dbReference type="InterPro" id="IPR006860">
    <property type="entry name" value="FecR"/>
</dbReference>
<dbReference type="OrthoDB" id="7346218at2"/>
<feature type="domain" description="FecR protein" evidence="2">
    <location>
        <begin position="138"/>
        <end position="228"/>
    </location>
</feature>
<name>A0A4S1X3T3_9SPHN</name>
<feature type="region of interest" description="Disordered" evidence="1">
    <location>
        <begin position="79"/>
        <end position="101"/>
    </location>
</feature>
<evidence type="ECO:0000256" key="1">
    <source>
        <dbReference type="SAM" id="MobiDB-lite"/>
    </source>
</evidence>
<reference evidence="4 5" key="1">
    <citation type="submission" date="2019-04" db="EMBL/GenBank/DDBJ databases">
        <title>Sphingomonas psychrotolerans sp. nov., isolated from soil in the Tianshan Mountains, Xinjiang, China.</title>
        <authorList>
            <person name="Luo Y."/>
            <person name="Sheng H."/>
        </authorList>
    </citation>
    <scope>NUCLEOTIDE SEQUENCE [LARGE SCALE GENOMIC DNA]</scope>
    <source>
        <strain evidence="4 5">ZFGT-11</strain>
    </source>
</reference>
<dbReference type="PANTHER" id="PTHR30273">
    <property type="entry name" value="PERIPLASMIC SIGNAL SENSOR AND SIGMA FACTOR ACTIVATOR FECR-RELATED"/>
    <property type="match status" value="1"/>
</dbReference>
<sequence length="340" mass="37111">MAPRNARTRRPAMSAFPDRAMLEQAIAWHLRLKNADEDAWIEFAEWLEADPAHNGVYEAVADGDVRMSPLLERATFPRGDGHGRLPEFSNDEDDGAYDGGSEPVRRAPWRWGALAASIAVAGLFAVQMLPNRDALYSIETSAGETRTVSLADGSEILLNGGTRIVLDKNDTRSVEMARGEARFVVKHDDSDPFTVVAGEQRLVDIGTVFNVVRTDRQLSVGVAEGAVRFEGTARSVNLRAGDSLAANNRGKIQISQRPVASIGSWADGKLVYDQAPLEQVADDLVRSVGISLELPRAMRAKRFSGVIQIDGDRDALRARLEELIGEKIVADGAHWSVEAR</sequence>
<protein>
    <submittedName>
        <fullName evidence="4">DUF4880 domain-containing protein</fullName>
    </submittedName>
</protein>
<dbReference type="Pfam" id="PF16220">
    <property type="entry name" value="DUF4880"/>
    <property type="match status" value="1"/>
</dbReference>
<dbReference type="Proteomes" id="UP000306147">
    <property type="component" value="Unassembled WGS sequence"/>
</dbReference>
<evidence type="ECO:0000259" key="3">
    <source>
        <dbReference type="Pfam" id="PF16220"/>
    </source>
</evidence>
<dbReference type="EMBL" id="SRXT01000008">
    <property type="protein sequence ID" value="TGX49570.1"/>
    <property type="molecule type" value="Genomic_DNA"/>
</dbReference>
<dbReference type="InterPro" id="IPR012373">
    <property type="entry name" value="Ferrdict_sens_TM"/>
</dbReference>
<dbReference type="GO" id="GO:0016989">
    <property type="term" value="F:sigma factor antagonist activity"/>
    <property type="evidence" value="ECO:0007669"/>
    <property type="project" value="TreeGrafter"/>
</dbReference>
<dbReference type="PANTHER" id="PTHR30273:SF2">
    <property type="entry name" value="PROTEIN FECR"/>
    <property type="match status" value="1"/>
</dbReference>
<comment type="caution">
    <text evidence="4">The sequence shown here is derived from an EMBL/GenBank/DDBJ whole genome shotgun (WGS) entry which is preliminary data.</text>
</comment>
<dbReference type="AlphaFoldDB" id="A0A4S1X3T3"/>
<gene>
    <name evidence="4" type="ORF">E5A73_18810</name>
</gene>